<comment type="caution">
    <text evidence="1">The sequence shown here is derived from an EMBL/GenBank/DDBJ whole genome shotgun (WGS) entry which is preliminary data.</text>
</comment>
<organism evidence="1 2">
    <name type="scientific">Acipenser oxyrinchus oxyrinchus</name>
    <dbReference type="NCBI Taxonomy" id="40147"/>
    <lineage>
        <taxon>Eukaryota</taxon>
        <taxon>Metazoa</taxon>
        <taxon>Chordata</taxon>
        <taxon>Craniata</taxon>
        <taxon>Vertebrata</taxon>
        <taxon>Euteleostomi</taxon>
        <taxon>Actinopterygii</taxon>
        <taxon>Chondrostei</taxon>
        <taxon>Acipenseriformes</taxon>
        <taxon>Acipenseridae</taxon>
        <taxon>Acipenser</taxon>
    </lineage>
</organism>
<dbReference type="EMBL" id="JAGXEW010000038">
    <property type="protein sequence ID" value="KAK1154059.1"/>
    <property type="molecule type" value="Genomic_DNA"/>
</dbReference>
<name>A0AAD8CN00_ACIOX</name>
<gene>
    <name evidence="1" type="ORF">AOXY_G29322</name>
</gene>
<proteinExistence type="predicted"/>
<evidence type="ECO:0000313" key="1">
    <source>
        <dbReference type="EMBL" id="KAK1154059.1"/>
    </source>
</evidence>
<sequence>MNKQNSCKSYKSSGINIRRNARVEYRGSLIHQHRRRRKKKISAFKVFPVEVTVMSTEESGEEEGEKISVKVILPRKWESEKFKEG</sequence>
<accession>A0AAD8CN00</accession>
<evidence type="ECO:0000313" key="2">
    <source>
        <dbReference type="Proteomes" id="UP001230051"/>
    </source>
</evidence>
<keyword evidence="2" id="KW-1185">Reference proteome</keyword>
<protein>
    <submittedName>
        <fullName evidence="1">Uncharacterized protein</fullName>
    </submittedName>
</protein>
<dbReference type="Proteomes" id="UP001230051">
    <property type="component" value="Unassembled WGS sequence"/>
</dbReference>
<reference evidence="1" key="1">
    <citation type="submission" date="2022-02" db="EMBL/GenBank/DDBJ databases">
        <title>Atlantic sturgeon de novo genome assembly.</title>
        <authorList>
            <person name="Stock M."/>
            <person name="Klopp C."/>
            <person name="Guiguen Y."/>
            <person name="Cabau C."/>
            <person name="Parinello H."/>
            <person name="Santidrian Yebra-Pimentel E."/>
            <person name="Kuhl H."/>
            <person name="Dirks R.P."/>
            <person name="Guessner J."/>
            <person name="Wuertz S."/>
            <person name="Du K."/>
            <person name="Schartl M."/>
        </authorList>
    </citation>
    <scope>NUCLEOTIDE SEQUENCE</scope>
    <source>
        <strain evidence="1">STURGEONOMICS-FGT-2020</strain>
        <tissue evidence="1">Whole blood</tissue>
    </source>
</reference>
<dbReference type="AlphaFoldDB" id="A0AAD8CN00"/>